<reference evidence="2 3" key="1">
    <citation type="submission" date="2013-01" db="EMBL/GenBank/DDBJ databases">
        <authorList>
            <person name="Harkins D.M."/>
            <person name="Durkin A.S."/>
            <person name="Brinkac L.M."/>
            <person name="Haft D.H."/>
            <person name="Selengut J.D."/>
            <person name="Sanka R."/>
            <person name="DePew J."/>
            <person name="Purushe J."/>
            <person name="Matthias M.A."/>
            <person name="Vinetz J.M."/>
            <person name="Sutton G.G."/>
            <person name="Nierman W.C."/>
            <person name="Fouts D.E."/>
        </authorList>
    </citation>
    <scope>NUCLEOTIDE SEQUENCE [LARGE SCALE GENOMIC DNA]</scope>
    <source>
        <strain evidence="2 3">ZUN142</strain>
    </source>
</reference>
<feature type="transmembrane region" description="Helical" evidence="1">
    <location>
        <begin position="147"/>
        <end position="165"/>
    </location>
</feature>
<dbReference type="EMBL" id="AHOP02000001">
    <property type="protein sequence ID" value="EMO43283.1"/>
    <property type="molecule type" value="Genomic_DNA"/>
</dbReference>
<keyword evidence="1" id="KW-0812">Transmembrane</keyword>
<feature type="transmembrane region" description="Helical" evidence="1">
    <location>
        <begin position="203"/>
        <end position="222"/>
    </location>
</feature>
<dbReference type="RefSeq" id="WP_004434989.1">
    <property type="nucleotide sequence ID" value="NZ_AHOP02000001.1"/>
</dbReference>
<accession>M6V146</accession>
<comment type="caution">
    <text evidence="2">The sequence shown here is derived from an EMBL/GenBank/DDBJ whole genome shotgun (WGS) entry which is preliminary data.</text>
</comment>
<feature type="transmembrane region" description="Helical" evidence="1">
    <location>
        <begin position="281"/>
        <end position="306"/>
    </location>
</feature>
<feature type="transmembrane region" description="Helical" evidence="1">
    <location>
        <begin position="470"/>
        <end position="491"/>
    </location>
</feature>
<feature type="transmembrane region" description="Helical" evidence="1">
    <location>
        <begin position="536"/>
        <end position="555"/>
    </location>
</feature>
<evidence type="ECO:0000313" key="2">
    <source>
        <dbReference type="EMBL" id="EMO43283.1"/>
    </source>
</evidence>
<organism evidence="2 3">
    <name type="scientific">Leptospira noguchii serovar Autumnalis str. ZUN142</name>
    <dbReference type="NCBI Taxonomy" id="1085540"/>
    <lineage>
        <taxon>Bacteria</taxon>
        <taxon>Pseudomonadati</taxon>
        <taxon>Spirochaetota</taxon>
        <taxon>Spirochaetia</taxon>
        <taxon>Leptospirales</taxon>
        <taxon>Leptospiraceae</taxon>
        <taxon>Leptospira</taxon>
    </lineage>
</organism>
<name>M6V146_9LEPT</name>
<feature type="transmembrane region" description="Helical" evidence="1">
    <location>
        <begin position="171"/>
        <end position="191"/>
    </location>
</feature>
<evidence type="ECO:0000256" key="1">
    <source>
        <dbReference type="SAM" id="Phobius"/>
    </source>
</evidence>
<feature type="transmembrane region" description="Helical" evidence="1">
    <location>
        <begin position="234"/>
        <end position="260"/>
    </location>
</feature>
<keyword evidence="1" id="KW-1133">Transmembrane helix</keyword>
<proteinExistence type="predicted"/>
<gene>
    <name evidence="2" type="ORF">LEP1GSC186_2536</name>
</gene>
<feature type="transmembrane region" description="Helical" evidence="1">
    <location>
        <begin position="511"/>
        <end position="530"/>
    </location>
</feature>
<sequence>MKFVRFQPNEVKFLFLLHIFIFITSIGLGIYIISDERLNVLGEVFGDFLNAISIAISYNLYGIKGFAGLEDVLKILKEIPSPSNYNFDSVYSYEIYQKIINNSLLKATVLQNPNTESLHGSINDISYIIYVIVAFLIFGIKIQSLSYLWVLLFFCSVFAFVISYWKDVEKLLLLWCLIVSVSLIVITIPGVGVQIQNVYNQRFLTVLGLIPLLHIFFSVSTFKTNIEPLTLIQVLILSFVIFCRGLAQWMFVPLFLVVIYTVSVTFFKNKKIMKNEKKQSLYTILLSGVKIPILMFVIILSAKIGIPRILSPVYQNPLWTHSHIFWYGIVISLTTDPILKNKYVCSEKPLKDKLKGLNHVQCEDIPSFQNRFINAIRNSPADMHAYHSAVRYLRDNRSNEQIGLETRADYFNVRWKRLDEIMKIIFTEMITQNPIDCLYMFLVIKPLKYFLEIAKYTIFFRDSIVNLPNIFYVLIFLILLLVFNLFLVYYYNKIYNNINKKLIRSGTFIKIVWVFPIIYICSILPSIIFYCSPHTIVDSVTVFLSMLLSFPYFFYK</sequence>
<dbReference type="Proteomes" id="UP000012153">
    <property type="component" value="Unassembled WGS sequence"/>
</dbReference>
<protein>
    <submittedName>
        <fullName evidence="2">Putative membrane protein</fullName>
    </submittedName>
</protein>
<dbReference type="AlphaFoldDB" id="M6V146"/>
<feature type="transmembrane region" description="Helical" evidence="1">
    <location>
        <begin position="12"/>
        <end position="33"/>
    </location>
</feature>
<keyword evidence="1" id="KW-0472">Membrane</keyword>
<feature type="transmembrane region" description="Helical" evidence="1">
    <location>
        <begin position="122"/>
        <end position="140"/>
    </location>
</feature>
<evidence type="ECO:0000313" key="3">
    <source>
        <dbReference type="Proteomes" id="UP000012153"/>
    </source>
</evidence>